<evidence type="ECO:0000256" key="11">
    <source>
        <dbReference type="SAM" id="Phobius"/>
    </source>
</evidence>
<dbReference type="GO" id="GO:0004930">
    <property type="term" value="F:G protein-coupled receptor activity"/>
    <property type="evidence" value="ECO:0007669"/>
    <property type="project" value="UniProtKB-KW"/>
</dbReference>
<dbReference type="PRINTS" id="PR00245">
    <property type="entry name" value="OLFACTORYR"/>
</dbReference>
<accession>A0A7L0AW32</accession>
<feature type="non-terminal residue" evidence="13">
    <location>
        <position position="306"/>
    </location>
</feature>
<evidence type="ECO:0000313" key="14">
    <source>
        <dbReference type="Proteomes" id="UP000537039"/>
    </source>
</evidence>
<name>A0A7L0AW32_9AVES</name>
<keyword evidence="7" id="KW-0297">G-protein coupled receptor</keyword>
<dbReference type="InterPro" id="IPR000725">
    <property type="entry name" value="Olfact_rcpt"/>
</dbReference>
<dbReference type="GO" id="GO:0004984">
    <property type="term" value="F:olfactory receptor activity"/>
    <property type="evidence" value="ECO:0007669"/>
    <property type="project" value="InterPro"/>
</dbReference>
<keyword evidence="14" id="KW-1185">Reference proteome</keyword>
<dbReference type="AlphaFoldDB" id="A0A7L0AW32"/>
<dbReference type="InterPro" id="IPR017452">
    <property type="entry name" value="GPCR_Rhodpsn_7TM"/>
</dbReference>
<feature type="non-terminal residue" evidence="13">
    <location>
        <position position="1"/>
    </location>
</feature>
<evidence type="ECO:0000256" key="3">
    <source>
        <dbReference type="ARBA" id="ARBA00022606"/>
    </source>
</evidence>
<evidence type="ECO:0000256" key="7">
    <source>
        <dbReference type="ARBA" id="ARBA00023040"/>
    </source>
</evidence>
<dbReference type="GO" id="GO:0005886">
    <property type="term" value="C:plasma membrane"/>
    <property type="evidence" value="ECO:0007669"/>
    <property type="project" value="UniProtKB-SubCell"/>
</dbReference>
<keyword evidence="8 11" id="KW-0472">Membrane</keyword>
<evidence type="ECO:0000259" key="12">
    <source>
        <dbReference type="PROSITE" id="PS50262"/>
    </source>
</evidence>
<feature type="transmembrane region" description="Helical" evidence="11">
    <location>
        <begin position="29"/>
        <end position="54"/>
    </location>
</feature>
<keyword evidence="5" id="KW-0552">Olfaction</keyword>
<dbReference type="Pfam" id="PF13853">
    <property type="entry name" value="7tm_4"/>
    <property type="match status" value="1"/>
</dbReference>
<dbReference type="EMBL" id="VXAE01008209">
    <property type="protein sequence ID" value="NXJ36799.1"/>
    <property type="molecule type" value="Genomic_DNA"/>
</dbReference>
<feature type="domain" description="G-protein coupled receptors family 1 profile" evidence="12">
    <location>
        <begin position="44"/>
        <end position="293"/>
    </location>
</feature>
<evidence type="ECO:0000256" key="8">
    <source>
        <dbReference type="ARBA" id="ARBA00023136"/>
    </source>
</evidence>
<comment type="subcellular location">
    <subcellularLocation>
        <location evidence="1">Cell membrane</location>
        <topology evidence="1">Multi-pass membrane protein</topology>
    </subcellularLocation>
</comment>
<sequence length="306" mass="34779">MANGECRNKTVITTFLLLEFGDIPEMQPFLFLLFLVIYVVTVIGNILIFVLVVADRHLHKPIYFFLCNLSCLETCYSSTILPRMLSSFLTGDKSISIGSCITQFYFFRSLAATESFLLSMMSYDWYFAVCKPFHYRAVVNSRYCLQLVAWSWMNGFLVMAISCFLISQHSFGGPKFIDHFFCDFAPVIKLSCCDTSLTEMLVFILSSISALPPFLLTLESYMCIITTVQGMSSTTGMQKAFSTCFSHRIVITVFYGSLIIVYVLPKTKTVRALDKVFSVFYTVVTPLLHPLVYSLRNREVKDALSK</sequence>
<dbReference type="InterPro" id="IPR050516">
    <property type="entry name" value="Olfactory_GPCR"/>
</dbReference>
<dbReference type="FunFam" id="1.20.1070.10:FF:000001">
    <property type="entry name" value="Olfactory receptor"/>
    <property type="match status" value="1"/>
</dbReference>
<evidence type="ECO:0000256" key="6">
    <source>
        <dbReference type="ARBA" id="ARBA00022989"/>
    </source>
</evidence>
<feature type="transmembrane region" description="Helical" evidence="11">
    <location>
        <begin position="245"/>
        <end position="264"/>
    </location>
</feature>
<keyword evidence="2" id="KW-1003">Cell membrane</keyword>
<evidence type="ECO:0000256" key="5">
    <source>
        <dbReference type="ARBA" id="ARBA00022725"/>
    </source>
</evidence>
<protein>
    <submittedName>
        <fullName evidence="13">OR6B1 protein</fullName>
    </submittedName>
</protein>
<feature type="transmembrane region" description="Helical" evidence="11">
    <location>
        <begin position="276"/>
        <end position="295"/>
    </location>
</feature>
<dbReference type="Gene3D" id="1.20.1070.10">
    <property type="entry name" value="Rhodopsin 7-helix transmembrane proteins"/>
    <property type="match status" value="1"/>
</dbReference>
<keyword evidence="10" id="KW-0807">Transducer</keyword>
<feature type="transmembrane region" description="Helical" evidence="11">
    <location>
        <begin position="147"/>
        <end position="167"/>
    </location>
</feature>
<comment type="caution">
    <text evidence="13">The sequence shown here is derived from an EMBL/GenBank/DDBJ whole genome shotgun (WGS) entry which is preliminary data.</text>
</comment>
<dbReference type="SUPFAM" id="SSF81321">
    <property type="entry name" value="Family A G protein-coupled receptor-like"/>
    <property type="match status" value="1"/>
</dbReference>
<dbReference type="CDD" id="cd15911">
    <property type="entry name" value="7tmA_OR11A-like"/>
    <property type="match status" value="1"/>
</dbReference>
<feature type="transmembrane region" description="Helical" evidence="11">
    <location>
        <begin position="200"/>
        <end position="224"/>
    </location>
</feature>
<keyword evidence="9" id="KW-0675">Receptor</keyword>
<evidence type="ECO:0000256" key="4">
    <source>
        <dbReference type="ARBA" id="ARBA00022692"/>
    </source>
</evidence>
<dbReference type="PROSITE" id="PS50262">
    <property type="entry name" value="G_PROTEIN_RECEP_F1_2"/>
    <property type="match status" value="1"/>
</dbReference>
<evidence type="ECO:0000313" key="13">
    <source>
        <dbReference type="EMBL" id="NXJ36799.1"/>
    </source>
</evidence>
<keyword evidence="3" id="KW-0716">Sensory transduction</keyword>
<dbReference type="PRINTS" id="PR00237">
    <property type="entry name" value="GPCRRHODOPSN"/>
</dbReference>
<gene>
    <name evidence="13" type="primary">Or6b1_2</name>
    <name evidence="13" type="ORF">CICMAG_R00583</name>
</gene>
<evidence type="ECO:0000256" key="1">
    <source>
        <dbReference type="ARBA" id="ARBA00004651"/>
    </source>
</evidence>
<dbReference type="PANTHER" id="PTHR26452">
    <property type="entry name" value="OLFACTORY RECEPTOR"/>
    <property type="match status" value="1"/>
</dbReference>
<keyword evidence="6 11" id="KW-1133">Transmembrane helix</keyword>
<evidence type="ECO:0000256" key="2">
    <source>
        <dbReference type="ARBA" id="ARBA00022475"/>
    </source>
</evidence>
<keyword evidence="4 11" id="KW-0812">Transmembrane</keyword>
<evidence type="ECO:0000256" key="9">
    <source>
        <dbReference type="ARBA" id="ARBA00023170"/>
    </source>
</evidence>
<evidence type="ECO:0000256" key="10">
    <source>
        <dbReference type="ARBA" id="ARBA00023224"/>
    </source>
</evidence>
<organism evidence="13 14">
    <name type="scientific">Ciconia maguari</name>
    <dbReference type="NCBI Taxonomy" id="52777"/>
    <lineage>
        <taxon>Eukaryota</taxon>
        <taxon>Metazoa</taxon>
        <taxon>Chordata</taxon>
        <taxon>Craniata</taxon>
        <taxon>Vertebrata</taxon>
        <taxon>Euteleostomi</taxon>
        <taxon>Archelosauria</taxon>
        <taxon>Archosauria</taxon>
        <taxon>Dinosauria</taxon>
        <taxon>Saurischia</taxon>
        <taxon>Theropoda</taxon>
        <taxon>Coelurosauria</taxon>
        <taxon>Aves</taxon>
        <taxon>Neognathae</taxon>
        <taxon>Neoaves</taxon>
        <taxon>Aequornithes</taxon>
        <taxon>Ciconiiformes</taxon>
        <taxon>Ciconiidae</taxon>
        <taxon>Ciconia</taxon>
    </lineage>
</organism>
<dbReference type="InterPro" id="IPR000276">
    <property type="entry name" value="GPCR_Rhodpsn"/>
</dbReference>
<dbReference type="Proteomes" id="UP000537039">
    <property type="component" value="Unassembled WGS sequence"/>
</dbReference>
<proteinExistence type="predicted"/>
<reference evidence="13 14" key="1">
    <citation type="submission" date="2019-09" db="EMBL/GenBank/DDBJ databases">
        <title>Bird 10,000 Genomes (B10K) Project - Family phase.</title>
        <authorList>
            <person name="Zhang G."/>
        </authorList>
    </citation>
    <scope>NUCLEOTIDE SEQUENCE [LARGE SCALE GENOMIC DNA]</scope>
    <source>
        <strain evidence="13">B10K-DU-001-47</strain>
        <tissue evidence="13">Muscle</tissue>
    </source>
</reference>